<dbReference type="PROSITE" id="PS50104">
    <property type="entry name" value="TIR"/>
    <property type="match status" value="1"/>
</dbReference>
<feature type="domain" description="TIR" evidence="1">
    <location>
        <begin position="3"/>
        <end position="155"/>
    </location>
</feature>
<dbReference type="AlphaFoldDB" id="F2RDC1"/>
<dbReference type="Pfam" id="PF13676">
    <property type="entry name" value="TIR_2"/>
    <property type="match status" value="1"/>
</dbReference>
<evidence type="ECO:0000313" key="3">
    <source>
        <dbReference type="Proteomes" id="UP000006854"/>
    </source>
</evidence>
<reference evidence="2 3" key="1">
    <citation type="journal article" date="2011" name="BMC Genomics">
        <title>Genome-wide analysis of the role of GlnR in Streptomyces venezuelae provides new insights into global nitrogen regulation in actinomycetes.</title>
        <authorList>
            <person name="Pullan S.T."/>
            <person name="Bibb M.J."/>
            <person name="Merrick M."/>
        </authorList>
    </citation>
    <scope>NUCLEOTIDE SEQUENCE [LARGE SCALE GENOMIC DNA]</scope>
    <source>
        <strain evidence="3">ATCC 10712 / CBS 650.69 / DSM 40230 / JCM 4526 / NBRC 13096 / PD 04745</strain>
    </source>
</reference>
<dbReference type="InterPro" id="IPR035897">
    <property type="entry name" value="Toll_tir_struct_dom_sf"/>
</dbReference>
<dbReference type="HOGENOM" id="CLU_679572_0_0_11"/>
<dbReference type="eggNOG" id="ENOG5032031">
    <property type="taxonomic scope" value="Bacteria"/>
</dbReference>
<dbReference type="GO" id="GO:0007165">
    <property type="term" value="P:signal transduction"/>
    <property type="evidence" value="ECO:0007669"/>
    <property type="project" value="InterPro"/>
</dbReference>
<dbReference type="Proteomes" id="UP000006854">
    <property type="component" value="Chromosome"/>
</dbReference>
<dbReference type="InterPro" id="IPR000157">
    <property type="entry name" value="TIR_dom"/>
</dbReference>
<name>F2RDC1_STRVP</name>
<dbReference type="PATRIC" id="fig|953739.5.peg.1336"/>
<gene>
    <name evidence="2" type="ordered locus">SVEN_6127</name>
</gene>
<dbReference type="OrthoDB" id="3956704at2"/>
<dbReference type="EMBL" id="FR845719">
    <property type="protein sequence ID" value="CCA59413.1"/>
    <property type="molecule type" value="Genomic_DNA"/>
</dbReference>
<keyword evidence="3" id="KW-1185">Reference proteome</keyword>
<proteinExistence type="predicted"/>
<dbReference type="STRING" id="953739.SVEN_6127"/>
<organism evidence="2 3">
    <name type="scientific">Streptomyces venezuelae (strain ATCC 10712 / CBS 650.69 / DSM 40230 / JCM 4526 / NBRC 13096 / PD 04745)</name>
    <dbReference type="NCBI Taxonomy" id="953739"/>
    <lineage>
        <taxon>Bacteria</taxon>
        <taxon>Bacillati</taxon>
        <taxon>Actinomycetota</taxon>
        <taxon>Actinomycetes</taxon>
        <taxon>Kitasatosporales</taxon>
        <taxon>Streptomycetaceae</taxon>
        <taxon>Streptomyces</taxon>
    </lineage>
</organism>
<dbReference type="KEGG" id="sve:SVEN_6127"/>
<dbReference type="GeneID" id="51866664"/>
<evidence type="ECO:0000259" key="1">
    <source>
        <dbReference type="PROSITE" id="PS50104"/>
    </source>
</evidence>
<dbReference type="RefSeq" id="WP_015037308.1">
    <property type="nucleotide sequence ID" value="NC_018750.1"/>
</dbReference>
<accession>F2RDC1</accession>
<protein>
    <recommendedName>
        <fullName evidence="1">TIR domain-containing protein</fullName>
    </recommendedName>
</protein>
<evidence type="ECO:0000313" key="2">
    <source>
        <dbReference type="EMBL" id="CCA59413.1"/>
    </source>
</evidence>
<dbReference type="Gene3D" id="3.40.50.10140">
    <property type="entry name" value="Toll/interleukin-1 receptor homology (TIR) domain"/>
    <property type="match status" value="1"/>
</dbReference>
<sequence>MVRRPRIFLSHSSSKCTVESGCQCRRYLESLESHLKDSGFDPVVDRAFLNGGDEWHQEVLKEIMTSHGMVILISPHALVSHYVLEEAIVATARKVASEDAFLILPVLLPGVRRSHLADSGLKKLNLGRFDMVDWSAKAGPAKPPPKIAASLLPLAERLGAVPYPEVTAFVAGRMSDVPSVVLEEAATVLGVPTLAHATDHSRHRVAQGLLTERPVRGPGDACPMRVALKGLLPQVRQATERADIVDVVVPYARVPKTDAERLRGVALGAGERVALLPAELGETPDMYVRRASETPEPWTVCRPGPRLDVPGYVEGIVADIRALLIEEFYLDSGCGDDELSGELARHEAESGPFTVVLRQPPDARLVDALLTHFPRLLFLFAHPGAEAAGRVRLEGMTPGQERDMVRTHRQFMARSADRRDCR</sequence>
<dbReference type="SUPFAM" id="SSF52200">
    <property type="entry name" value="Toll/Interleukin receptor TIR domain"/>
    <property type="match status" value="1"/>
</dbReference>